<reference evidence="2 3" key="1">
    <citation type="submission" date="2023-09" db="EMBL/GenBank/DDBJ databases">
        <title>Pangenome analysis of Batrachochytrium dendrobatidis and related Chytrids.</title>
        <authorList>
            <person name="Yacoub M.N."/>
            <person name="Stajich J.E."/>
            <person name="James T.Y."/>
        </authorList>
    </citation>
    <scope>NUCLEOTIDE SEQUENCE [LARGE SCALE GENOMIC DNA]</scope>
    <source>
        <strain evidence="2 3">JEL0888</strain>
    </source>
</reference>
<evidence type="ECO:0000313" key="3">
    <source>
        <dbReference type="Proteomes" id="UP001527925"/>
    </source>
</evidence>
<dbReference type="Proteomes" id="UP001527925">
    <property type="component" value="Unassembled WGS sequence"/>
</dbReference>
<name>A0ABR4NEA2_9FUNG</name>
<keyword evidence="3" id="KW-1185">Reference proteome</keyword>
<protein>
    <recommendedName>
        <fullName evidence="4">Secreted protein</fullName>
    </recommendedName>
</protein>
<evidence type="ECO:0000256" key="1">
    <source>
        <dbReference type="SAM" id="Phobius"/>
    </source>
</evidence>
<dbReference type="EMBL" id="JADGIZ020000009">
    <property type="protein sequence ID" value="KAL2917843.1"/>
    <property type="molecule type" value="Genomic_DNA"/>
</dbReference>
<comment type="caution">
    <text evidence="2">The sequence shown here is derived from an EMBL/GenBank/DDBJ whole genome shotgun (WGS) entry which is preliminary data.</text>
</comment>
<gene>
    <name evidence="2" type="ORF">HK105_202716</name>
</gene>
<keyword evidence="1" id="KW-0812">Transmembrane</keyword>
<evidence type="ECO:0008006" key="4">
    <source>
        <dbReference type="Google" id="ProtNLM"/>
    </source>
</evidence>
<evidence type="ECO:0000313" key="2">
    <source>
        <dbReference type="EMBL" id="KAL2917843.1"/>
    </source>
</evidence>
<keyword evidence="1" id="KW-0472">Membrane</keyword>
<proteinExistence type="predicted"/>
<keyword evidence="1" id="KW-1133">Transmembrane helix</keyword>
<accession>A0ABR4NEA2</accession>
<feature type="transmembrane region" description="Helical" evidence="1">
    <location>
        <begin position="6"/>
        <end position="26"/>
    </location>
</feature>
<organism evidence="2 3">
    <name type="scientific">Polyrhizophydium stewartii</name>
    <dbReference type="NCBI Taxonomy" id="2732419"/>
    <lineage>
        <taxon>Eukaryota</taxon>
        <taxon>Fungi</taxon>
        <taxon>Fungi incertae sedis</taxon>
        <taxon>Chytridiomycota</taxon>
        <taxon>Chytridiomycota incertae sedis</taxon>
        <taxon>Chytridiomycetes</taxon>
        <taxon>Rhizophydiales</taxon>
        <taxon>Rhizophydiales incertae sedis</taxon>
        <taxon>Polyrhizophydium</taxon>
    </lineage>
</organism>
<sequence length="135" mass="13793">MSAIGFGVVAALMIAGSLGVAMLYSFRDKFRPAPPPYVDAEDPLPEYCPPPTYVHTMERQTGAVDIMVPPPGGMAAITDLHDVSTAGAAQESVQVAVDIDGNESPSAKTHESSANGSGQGAIAVVSMTPQACFGG</sequence>